<comment type="caution">
    <text evidence="2">The sequence shown here is derived from an EMBL/GenBank/DDBJ whole genome shotgun (WGS) entry which is preliminary data.</text>
</comment>
<feature type="transmembrane region" description="Helical" evidence="1">
    <location>
        <begin position="114"/>
        <end position="132"/>
    </location>
</feature>
<dbReference type="Proteomes" id="UP000319771">
    <property type="component" value="Unassembled WGS sequence"/>
</dbReference>
<name>A0A538U4F1_UNCEI</name>
<sequence>MSTDKSGSTGRLVQLCVGYFAFYAVTGVLVKYFTQLRDPKMSDMAFLFNNTIGGSIFAVAVVVLFGWIKLKSNQTVPWGPFQVPSEVRYIIPSGICTAVVIPTTTLMYTLPISVLVAMVIMRGSIILISRLVDEVQIRQGILKKRVFHEENVAVIFALLAVATNVVLLPLVDFLASRHIPADQWLGLKAGAARGSFEFLHSVPAMTILGSYIFSYSIRLYIMNYYKNTRAKGVEQDNKGFFAIEQLAASGTMLSIGLLLFFGRGAFGWTDFRIVAFDEAIRHPDLSAVISGIPYGVVAFFSVFIFMFKGRTATFAGLVNRLTSLVAGTAATLFLFFVFHQKFPTAQDWISLLFILVAVYFLSRAEQLRMAELNRAPQAMPLGASVPVAVRRP</sequence>
<evidence type="ECO:0000256" key="1">
    <source>
        <dbReference type="SAM" id="Phobius"/>
    </source>
</evidence>
<feature type="transmembrane region" description="Helical" evidence="1">
    <location>
        <begin position="204"/>
        <end position="225"/>
    </location>
</feature>
<feature type="transmembrane region" description="Helical" evidence="1">
    <location>
        <begin position="317"/>
        <end position="339"/>
    </location>
</feature>
<keyword evidence="1" id="KW-0812">Transmembrane</keyword>
<dbReference type="AlphaFoldDB" id="A0A538U4F1"/>
<proteinExistence type="predicted"/>
<evidence type="ECO:0000313" key="3">
    <source>
        <dbReference type="Proteomes" id="UP000319771"/>
    </source>
</evidence>
<feature type="transmembrane region" description="Helical" evidence="1">
    <location>
        <begin position="46"/>
        <end position="68"/>
    </location>
</feature>
<feature type="transmembrane region" description="Helical" evidence="1">
    <location>
        <begin position="246"/>
        <end position="266"/>
    </location>
</feature>
<evidence type="ECO:0000313" key="2">
    <source>
        <dbReference type="EMBL" id="TMQ70768.1"/>
    </source>
</evidence>
<keyword evidence="1" id="KW-0472">Membrane</keyword>
<keyword evidence="1" id="KW-1133">Transmembrane helix</keyword>
<dbReference type="EMBL" id="VBPB01000205">
    <property type="protein sequence ID" value="TMQ70768.1"/>
    <property type="molecule type" value="Genomic_DNA"/>
</dbReference>
<organism evidence="2 3">
    <name type="scientific">Eiseniibacteriota bacterium</name>
    <dbReference type="NCBI Taxonomy" id="2212470"/>
    <lineage>
        <taxon>Bacteria</taxon>
        <taxon>Candidatus Eiseniibacteriota</taxon>
    </lineage>
</organism>
<feature type="transmembrane region" description="Helical" evidence="1">
    <location>
        <begin position="286"/>
        <end position="305"/>
    </location>
</feature>
<reference evidence="2 3" key="1">
    <citation type="journal article" date="2019" name="Nat. Microbiol.">
        <title>Mediterranean grassland soil C-N compound turnover is dependent on rainfall and depth, and is mediated by genomically divergent microorganisms.</title>
        <authorList>
            <person name="Diamond S."/>
            <person name="Andeer P.F."/>
            <person name="Li Z."/>
            <person name="Crits-Christoph A."/>
            <person name="Burstein D."/>
            <person name="Anantharaman K."/>
            <person name="Lane K.R."/>
            <person name="Thomas B.C."/>
            <person name="Pan C."/>
            <person name="Northen T.R."/>
            <person name="Banfield J.F."/>
        </authorList>
    </citation>
    <scope>NUCLEOTIDE SEQUENCE [LARGE SCALE GENOMIC DNA]</scope>
    <source>
        <strain evidence="2">WS_11</strain>
    </source>
</reference>
<accession>A0A538U4F1</accession>
<protein>
    <submittedName>
        <fullName evidence="2">Uncharacterized protein</fullName>
    </submittedName>
</protein>
<feature type="transmembrane region" description="Helical" evidence="1">
    <location>
        <begin position="152"/>
        <end position="171"/>
    </location>
</feature>
<feature type="transmembrane region" description="Helical" evidence="1">
    <location>
        <begin position="345"/>
        <end position="362"/>
    </location>
</feature>
<feature type="transmembrane region" description="Helical" evidence="1">
    <location>
        <begin position="12"/>
        <end position="34"/>
    </location>
</feature>
<gene>
    <name evidence="2" type="ORF">E6K81_11835</name>
</gene>